<dbReference type="InterPro" id="IPR001173">
    <property type="entry name" value="Glyco_trans_2-like"/>
</dbReference>
<evidence type="ECO:0000313" key="3">
    <source>
        <dbReference type="Proteomes" id="UP001152599"/>
    </source>
</evidence>
<name>A0A9X4RXL2_9FLAO</name>
<gene>
    <name evidence="2" type="ORF">NMK71_09495</name>
</gene>
<dbReference type="Proteomes" id="UP001152599">
    <property type="component" value="Unassembled WGS sequence"/>
</dbReference>
<feature type="domain" description="Glycosyltransferase 2-like" evidence="1">
    <location>
        <begin position="9"/>
        <end position="138"/>
    </location>
</feature>
<sequence>MSYNLPKVSVICPVYNAEKHLKKCITSVLNQTFRDFEFILVNDKSTDQSASIIQYYTQKDSRVKAIEHEYNQGEGQSRFTGIEHSSADYLMFIDADDWYANDAIELLYTKIKKENADIVFGSFARAINEFKLFQSKPLNNLASTEKRRAETCITSPKLFDTFFHSYFGKNLLTVTMWAKIYKKETILKANVQPTHLKMGEDLSFNMQLHPFLKKACLIPDLVYYYRFGGMTSTSNPNFLRDAKILFKHKRKYIEQYNYFKALPYIHYELVNIFYSHFINLIVLDKKPLIEVEQHIRKELEDPLYSNFEHYVKEHEKGQHIVKKDISKILNYIQIHSKKQGRKHLLKRFVYNLGSF</sequence>
<keyword evidence="3" id="KW-1185">Reference proteome</keyword>
<dbReference type="InterPro" id="IPR029044">
    <property type="entry name" value="Nucleotide-diphossugar_trans"/>
</dbReference>
<reference evidence="2" key="1">
    <citation type="submission" date="2022-07" db="EMBL/GenBank/DDBJ databases">
        <title>Description and genome-wide analysis of Profundicola chukchiensis gen. nov., sp. nov., marine bacteria isolated from bottom sediments of the Chukchi Sea.</title>
        <authorList>
            <person name="Romanenko L."/>
            <person name="Otstavnykh N."/>
            <person name="Kurilenko V."/>
            <person name="Eremeev V."/>
            <person name="Velansky P."/>
            <person name="Mikhailov V."/>
            <person name="Isaeva M."/>
        </authorList>
    </citation>
    <scope>NUCLEOTIDE SEQUENCE</scope>
    <source>
        <strain evidence="2">KMM 9713</strain>
    </source>
</reference>
<proteinExistence type="predicted"/>
<dbReference type="PANTHER" id="PTHR22916">
    <property type="entry name" value="GLYCOSYLTRANSFERASE"/>
    <property type="match status" value="1"/>
</dbReference>
<dbReference type="CDD" id="cd00761">
    <property type="entry name" value="Glyco_tranf_GTA_type"/>
    <property type="match status" value="1"/>
</dbReference>
<dbReference type="Gene3D" id="3.90.550.10">
    <property type="entry name" value="Spore Coat Polysaccharide Biosynthesis Protein SpsA, Chain A"/>
    <property type="match status" value="1"/>
</dbReference>
<organism evidence="2 3">
    <name type="scientific">Profundicola chukchiensis</name>
    <dbReference type="NCBI Taxonomy" id="2961959"/>
    <lineage>
        <taxon>Bacteria</taxon>
        <taxon>Pseudomonadati</taxon>
        <taxon>Bacteroidota</taxon>
        <taxon>Flavobacteriia</taxon>
        <taxon>Flavobacteriales</taxon>
        <taxon>Weeksellaceae</taxon>
        <taxon>Profundicola</taxon>
    </lineage>
</organism>
<evidence type="ECO:0000313" key="2">
    <source>
        <dbReference type="EMBL" id="MDG4946649.1"/>
    </source>
</evidence>
<dbReference type="GO" id="GO:0016758">
    <property type="term" value="F:hexosyltransferase activity"/>
    <property type="evidence" value="ECO:0007669"/>
    <property type="project" value="UniProtKB-ARBA"/>
</dbReference>
<accession>A0A9X4RXL2</accession>
<evidence type="ECO:0000259" key="1">
    <source>
        <dbReference type="Pfam" id="PF00535"/>
    </source>
</evidence>
<dbReference type="SUPFAM" id="SSF53448">
    <property type="entry name" value="Nucleotide-diphospho-sugar transferases"/>
    <property type="match status" value="1"/>
</dbReference>
<comment type="caution">
    <text evidence="2">The sequence shown here is derived from an EMBL/GenBank/DDBJ whole genome shotgun (WGS) entry which is preliminary data.</text>
</comment>
<protein>
    <submittedName>
        <fullName evidence="2">Glycosyltransferase family 2 protein</fullName>
    </submittedName>
</protein>
<dbReference type="AlphaFoldDB" id="A0A9X4RXL2"/>
<dbReference type="EMBL" id="JANCMU010000006">
    <property type="protein sequence ID" value="MDG4946649.1"/>
    <property type="molecule type" value="Genomic_DNA"/>
</dbReference>
<dbReference type="RefSeq" id="WP_304421005.1">
    <property type="nucleotide sequence ID" value="NZ_JANCMU010000006.1"/>
</dbReference>
<dbReference type="PANTHER" id="PTHR22916:SF3">
    <property type="entry name" value="UDP-GLCNAC:BETAGAL BETA-1,3-N-ACETYLGLUCOSAMINYLTRANSFERASE-LIKE PROTEIN 1"/>
    <property type="match status" value="1"/>
</dbReference>
<dbReference type="Pfam" id="PF00535">
    <property type="entry name" value="Glycos_transf_2"/>
    <property type="match status" value="1"/>
</dbReference>